<keyword evidence="1" id="KW-0472">Membrane</keyword>
<organism evidence="2 3">
    <name type="scientific">Tsukamurella pseudospumae</name>
    <dbReference type="NCBI Taxonomy" id="239498"/>
    <lineage>
        <taxon>Bacteria</taxon>
        <taxon>Bacillati</taxon>
        <taxon>Actinomycetota</taxon>
        <taxon>Actinomycetes</taxon>
        <taxon>Mycobacteriales</taxon>
        <taxon>Tsukamurellaceae</taxon>
        <taxon>Tsukamurella</taxon>
    </lineage>
</organism>
<sequence length="184" mass="18553">MNPTGLPPTGGPARGANRTVIVVVSVAAVIVVVIAAVVGLVVLNRGSGSDGAVAAPASSSSAAASSGAAIPDEYRLHGSLTSKASVCAASALTSQQIPKFKDPVDYAAPNLEADLVTAKQDLARLASRVSPQADAAIGPTVQDWITAYIDSLDAIKKHAPDDELKFKRGLVNSLAGSLNVICKG</sequence>
<feature type="transmembrane region" description="Helical" evidence="1">
    <location>
        <begin position="20"/>
        <end position="43"/>
    </location>
</feature>
<accession>A0A137Z804</accession>
<evidence type="ECO:0000313" key="2">
    <source>
        <dbReference type="EMBL" id="KXO94310.1"/>
    </source>
</evidence>
<keyword evidence="1" id="KW-0812">Transmembrane</keyword>
<gene>
    <name evidence="2" type="ORF">AXK61_23835</name>
</gene>
<dbReference type="EMBL" id="LSRE01000026">
    <property type="protein sequence ID" value="KXO94310.1"/>
    <property type="molecule type" value="Genomic_DNA"/>
</dbReference>
<comment type="caution">
    <text evidence="2">The sequence shown here is derived from an EMBL/GenBank/DDBJ whole genome shotgun (WGS) entry which is preliminary data.</text>
</comment>
<reference evidence="2 3" key="1">
    <citation type="submission" date="2016-02" db="EMBL/GenBank/DDBJ databases">
        <authorList>
            <person name="Teng J.L."/>
            <person name="Tang Y."/>
            <person name="Huang Y."/>
            <person name="Guo F."/>
            <person name="Wei W."/>
            <person name="Chen J.H."/>
            <person name="Wong S.Y."/>
            <person name="Lau S.K."/>
            <person name="Woo P.C."/>
        </authorList>
    </citation>
    <scope>NUCLEOTIDE SEQUENCE [LARGE SCALE GENOMIC DNA]</scope>
    <source>
        <strain evidence="2 3">JCM 13375</strain>
    </source>
</reference>
<keyword evidence="1" id="KW-1133">Transmembrane helix</keyword>
<keyword evidence="3" id="KW-1185">Reference proteome</keyword>
<evidence type="ECO:0000256" key="1">
    <source>
        <dbReference type="SAM" id="Phobius"/>
    </source>
</evidence>
<dbReference type="Proteomes" id="UP000070409">
    <property type="component" value="Unassembled WGS sequence"/>
</dbReference>
<proteinExistence type="predicted"/>
<protein>
    <recommendedName>
        <fullName evidence="4">Haemophore haem-binding domain-containing protein</fullName>
    </recommendedName>
</protein>
<name>A0A137Z804_9ACTN</name>
<evidence type="ECO:0000313" key="3">
    <source>
        <dbReference type="Proteomes" id="UP000070409"/>
    </source>
</evidence>
<evidence type="ECO:0008006" key="4">
    <source>
        <dbReference type="Google" id="ProtNLM"/>
    </source>
</evidence>